<feature type="region of interest" description="Disordered" evidence="1">
    <location>
        <begin position="211"/>
        <end position="230"/>
    </location>
</feature>
<dbReference type="RefSeq" id="WP_377413962.1">
    <property type="nucleotide sequence ID" value="NZ_JBHSRS010000077.1"/>
</dbReference>
<accession>A0ABW1U068</accession>
<evidence type="ECO:0000256" key="1">
    <source>
        <dbReference type="SAM" id="MobiDB-lite"/>
    </source>
</evidence>
<evidence type="ECO:0000256" key="2">
    <source>
        <dbReference type="SAM" id="SignalP"/>
    </source>
</evidence>
<protein>
    <submittedName>
        <fullName evidence="4">DUF4124 domain-containing protein</fullName>
    </submittedName>
</protein>
<dbReference type="EMBL" id="JBHSRS010000077">
    <property type="protein sequence ID" value="MFC6282392.1"/>
    <property type="molecule type" value="Genomic_DNA"/>
</dbReference>
<dbReference type="Pfam" id="PF13511">
    <property type="entry name" value="DUF4124"/>
    <property type="match status" value="1"/>
</dbReference>
<dbReference type="Proteomes" id="UP001596270">
    <property type="component" value="Unassembled WGS sequence"/>
</dbReference>
<evidence type="ECO:0000259" key="3">
    <source>
        <dbReference type="Pfam" id="PF13511"/>
    </source>
</evidence>
<name>A0ABW1U068_9BURK</name>
<feature type="domain" description="DUF4124" evidence="3">
    <location>
        <begin position="19"/>
        <end position="62"/>
    </location>
</feature>
<proteinExistence type="predicted"/>
<feature type="signal peptide" evidence="2">
    <location>
        <begin position="1"/>
        <end position="28"/>
    </location>
</feature>
<sequence>MIEIQVLSTTVVFAGWMAAMLVSGAAMAQGIYTCVDGKGRKITSDRPIAECTDRTQQEITPSGTVKRVIGPTLTAQERAVQDEKDKAAAEARALAAEEKRRDRALLLRYPNRQVHDKERGLALAQVDEVIKASAKRTQELAEQRKAINAELEFYKKDPNKAPPPLKRRLEENESSVAVQKRFVADQDMEKQRVNLRFDEELVKLKQLWGMMAPPPTSTAGASSPKVTSSN</sequence>
<comment type="caution">
    <text evidence="4">The sequence shown here is derived from an EMBL/GenBank/DDBJ whole genome shotgun (WGS) entry which is preliminary data.</text>
</comment>
<evidence type="ECO:0000313" key="4">
    <source>
        <dbReference type="EMBL" id="MFC6282392.1"/>
    </source>
</evidence>
<feature type="chain" id="PRO_5047304499" evidence="2">
    <location>
        <begin position="29"/>
        <end position="230"/>
    </location>
</feature>
<gene>
    <name evidence="4" type="ORF">ACFQND_14285</name>
</gene>
<organism evidence="4 5">
    <name type="scientific">Polaromonas aquatica</name>
    <dbReference type="NCBI Taxonomy" id="332657"/>
    <lineage>
        <taxon>Bacteria</taxon>
        <taxon>Pseudomonadati</taxon>
        <taxon>Pseudomonadota</taxon>
        <taxon>Betaproteobacteria</taxon>
        <taxon>Burkholderiales</taxon>
        <taxon>Comamonadaceae</taxon>
        <taxon>Polaromonas</taxon>
    </lineage>
</organism>
<dbReference type="InterPro" id="IPR025392">
    <property type="entry name" value="DUF4124"/>
</dbReference>
<keyword evidence="5" id="KW-1185">Reference proteome</keyword>
<keyword evidence="2" id="KW-0732">Signal</keyword>
<evidence type="ECO:0000313" key="5">
    <source>
        <dbReference type="Proteomes" id="UP001596270"/>
    </source>
</evidence>
<reference evidence="5" key="1">
    <citation type="journal article" date="2019" name="Int. J. Syst. Evol. Microbiol.">
        <title>The Global Catalogue of Microorganisms (GCM) 10K type strain sequencing project: providing services to taxonomists for standard genome sequencing and annotation.</title>
        <authorList>
            <consortium name="The Broad Institute Genomics Platform"/>
            <consortium name="The Broad Institute Genome Sequencing Center for Infectious Disease"/>
            <person name="Wu L."/>
            <person name="Ma J."/>
        </authorList>
    </citation>
    <scope>NUCLEOTIDE SEQUENCE [LARGE SCALE GENOMIC DNA]</scope>
    <source>
        <strain evidence="5">CCUG 39402</strain>
    </source>
</reference>